<feature type="transmembrane region" description="Helical" evidence="1">
    <location>
        <begin position="198"/>
        <end position="218"/>
    </location>
</feature>
<proteinExistence type="predicted"/>
<keyword evidence="1" id="KW-1133">Transmembrane helix</keyword>
<comment type="caution">
    <text evidence="3">The sequence shown here is derived from an EMBL/GenBank/DDBJ whole genome shotgun (WGS) entry which is preliminary data.</text>
</comment>
<dbReference type="OrthoDB" id="2535105at2759"/>
<sequence>MSVDSTDGAQFIGFTVSTVLYGIGCLQMFIYTTHTRTRRDKLWLKLLSVSIFENAKGKERKHTHLRSNGGRDDIDTRGEEKTTLEHQFEDYEGRTMSEGSEDLFVVFCWRIWSLSDLFIRKAWKIAIVVLLILLIILDFVSTIILGMEARRALSYTPRYVTAVKIAAGSDLAFDGIYTIIIIASLLRSRAVSKRTRDAVNTLILFTVNTNLLTTLATLGEVITIVTLPSTLLSTAIGILVPRLYWNSFLATLNSREYIRNKFNRDPTTQNLVSFPQATFQGTENTDVEGVTFVQVTRSADQTVNNETSSG</sequence>
<organism evidence="3 4">
    <name type="scientific">Tetrapyrgos nigripes</name>
    <dbReference type="NCBI Taxonomy" id="182062"/>
    <lineage>
        <taxon>Eukaryota</taxon>
        <taxon>Fungi</taxon>
        <taxon>Dikarya</taxon>
        <taxon>Basidiomycota</taxon>
        <taxon>Agaricomycotina</taxon>
        <taxon>Agaricomycetes</taxon>
        <taxon>Agaricomycetidae</taxon>
        <taxon>Agaricales</taxon>
        <taxon>Marasmiineae</taxon>
        <taxon>Marasmiaceae</taxon>
        <taxon>Tetrapyrgos</taxon>
    </lineage>
</organism>
<reference evidence="3 4" key="1">
    <citation type="journal article" date="2020" name="ISME J.">
        <title>Uncovering the hidden diversity of litter-decomposition mechanisms in mushroom-forming fungi.</title>
        <authorList>
            <person name="Floudas D."/>
            <person name="Bentzer J."/>
            <person name="Ahren D."/>
            <person name="Johansson T."/>
            <person name="Persson P."/>
            <person name="Tunlid A."/>
        </authorList>
    </citation>
    <scope>NUCLEOTIDE SEQUENCE [LARGE SCALE GENOMIC DNA]</scope>
    <source>
        <strain evidence="3 4">CBS 291.85</strain>
    </source>
</reference>
<keyword evidence="4" id="KW-1185">Reference proteome</keyword>
<feature type="transmembrane region" description="Helical" evidence="1">
    <location>
        <begin position="12"/>
        <end position="31"/>
    </location>
</feature>
<evidence type="ECO:0000256" key="1">
    <source>
        <dbReference type="SAM" id="Phobius"/>
    </source>
</evidence>
<evidence type="ECO:0000313" key="3">
    <source>
        <dbReference type="EMBL" id="KAF5370347.1"/>
    </source>
</evidence>
<keyword evidence="1" id="KW-0472">Membrane</keyword>
<evidence type="ECO:0000259" key="2">
    <source>
        <dbReference type="Pfam" id="PF20152"/>
    </source>
</evidence>
<dbReference type="InterPro" id="IPR045339">
    <property type="entry name" value="DUF6534"/>
</dbReference>
<feature type="transmembrane region" description="Helical" evidence="1">
    <location>
        <begin position="224"/>
        <end position="245"/>
    </location>
</feature>
<evidence type="ECO:0000313" key="4">
    <source>
        <dbReference type="Proteomes" id="UP000559256"/>
    </source>
</evidence>
<feature type="domain" description="DUF6534" evidence="2">
    <location>
        <begin position="172"/>
        <end position="257"/>
    </location>
</feature>
<keyword evidence="1" id="KW-0812">Transmembrane</keyword>
<dbReference type="Proteomes" id="UP000559256">
    <property type="component" value="Unassembled WGS sequence"/>
</dbReference>
<dbReference type="AlphaFoldDB" id="A0A8H5GSK1"/>
<dbReference type="PANTHER" id="PTHR40465">
    <property type="entry name" value="CHROMOSOME 1, WHOLE GENOME SHOTGUN SEQUENCE"/>
    <property type="match status" value="1"/>
</dbReference>
<accession>A0A8H5GSK1</accession>
<dbReference type="EMBL" id="JAACJM010000011">
    <property type="protein sequence ID" value="KAF5370347.1"/>
    <property type="molecule type" value="Genomic_DNA"/>
</dbReference>
<feature type="transmembrane region" description="Helical" evidence="1">
    <location>
        <begin position="165"/>
        <end position="186"/>
    </location>
</feature>
<dbReference type="Pfam" id="PF20152">
    <property type="entry name" value="DUF6534"/>
    <property type="match status" value="1"/>
</dbReference>
<gene>
    <name evidence="3" type="ORF">D9758_006941</name>
</gene>
<protein>
    <recommendedName>
        <fullName evidence="2">DUF6534 domain-containing protein</fullName>
    </recommendedName>
</protein>
<feature type="transmembrane region" description="Helical" evidence="1">
    <location>
        <begin position="125"/>
        <end position="145"/>
    </location>
</feature>
<dbReference type="PANTHER" id="PTHR40465:SF1">
    <property type="entry name" value="DUF6534 DOMAIN-CONTAINING PROTEIN"/>
    <property type="match status" value="1"/>
</dbReference>
<name>A0A8H5GSK1_9AGAR</name>